<gene>
    <name evidence="2" type="ORF">DES43_15215</name>
</gene>
<organism evidence="2 3">
    <name type="scientific">Aquamicrobium defluvii</name>
    <dbReference type="NCBI Taxonomy" id="69279"/>
    <lineage>
        <taxon>Bacteria</taxon>
        <taxon>Pseudomonadati</taxon>
        <taxon>Pseudomonadota</taxon>
        <taxon>Alphaproteobacteria</taxon>
        <taxon>Hyphomicrobiales</taxon>
        <taxon>Phyllobacteriaceae</taxon>
        <taxon>Aquamicrobium</taxon>
    </lineage>
</organism>
<reference evidence="2 3" key="1">
    <citation type="submission" date="2019-03" db="EMBL/GenBank/DDBJ databases">
        <title>Genomic Encyclopedia of Type Strains, Phase IV (KMG-IV): sequencing the most valuable type-strain genomes for metagenomic binning, comparative biology and taxonomic classification.</title>
        <authorList>
            <person name="Goeker M."/>
        </authorList>
    </citation>
    <scope>NUCLEOTIDE SEQUENCE [LARGE SCALE GENOMIC DNA]</scope>
    <source>
        <strain evidence="2 3">DSM 11603</strain>
    </source>
</reference>
<dbReference type="AlphaFoldDB" id="A0A4R6Y4I7"/>
<name>A0A4R6Y4I7_9HYPH</name>
<keyword evidence="3" id="KW-1185">Reference proteome</keyword>
<protein>
    <submittedName>
        <fullName evidence="2">Uncharacterized protein</fullName>
    </submittedName>
</protein>
<proteinExistence type="predicted"/>
<feature type="non-terminal residue" evidence="2">
    <location>
        <position position="1"/>
    </location>
</feature>
<comment type="caution">
    <text evidence="2">The sequence shown here is derived from an EMBL/GenBank/DDBJ whole genome shotgun (WGS) entry which is preliminary data.</text>
</comment>
<evidence type="ECO:0000313" key="2">
    <source>
        <dbReference type="EMBL" id="TDR29009.1"/>
    </source>
</evidence>
<accession>A0A4R6Y4I7</accession>
<dbReference type="EMBL" id="SNZF01000052">
    <property type="protein sequence ID" value="TDR29009.1"/>
    <property type="molecule type" value="Genomic_DNA"/>
</dbReference>
<feature type="region of interest" description="Disordered" evidence="1">
    <location>
        <begin position="1"/>
        <end position="41"/>
    </location>
</feature>
<evidence type="ECO:0000256" key="1">
    <source>
        <dbReference type="SAM" id="MobiDB-lite"/>
    </source>
</evidence>
<feature type="compositionally biased region" description="Basic and acidic residues" evidence="1">
    <location>
        <begin position="15"/>
        <end position="31"/>
    </location>
</feature>
<evidence type="ECO:0000313" key="3">
    <source>
        <dbReference type="Proteomes" id="UP000294958"/>
    </source>
</evidence>
<sequence>VAPDPSAAMNWLKNRQPDKWRDKSEIDHKSSDGTMTPKYQVEFVDTVRPAKG</sequence>
<dbReference type="Proteomes" id="UP000294958">
    <property type="component" value="Unassembled WGS sequence"/>
</dbReference>